<dbReference type="GO" id="GO:0098505">
    <property type="term" value="F:G-rich strand telomeric DNA binding"/>
    <property type="evidence" value="ECO:0007669"/>
    <property type="project" value="TreeGrafter"/>
</dbReference>
<comment type="caution">
    <text evidence="6">The sequence shown here is derived from an EMBL/GenBank/DDBJ whole genome shotgun (WGS) entry which is preliminary data.</text>
</comment>
<comment type="subcellular location">
    <subcellularLocation>
        <location evidence="1">Chromosome</location>
        <location evidence="1">Telomere</location>
    </subcellularLocation>
</comment>
<dbReference type="GO" id="GO:0000783">
    <property type="term" value="C:nuclear telomere cap complex"/>
    <property type="evidence" value="ECO:0007669"/>
    <property type="project" value="TreeGrafter"/>
</dbReference>
<dbReference type="Proteomes" id="UP000245207">
    <property type="component" value="Unassembled WGS sequence"/>
</dbReference>
<evidence type="ECO:0000313" key="6">
    <source>
        <dbReference type="EMBL" id="PWA38394.1"/>
    </source>
</evidence>
<dbReference type="InterPro" id="IPR028389">
    <property type="entry name" value="POT1"/>
</dbReference>
<evidence type="ECO:0000313" key="7">
    <source>
        <dbReference type="Proteomes" id="UP000245207"/>
    </source>
</evidence>
<dbReference type="GO" id="GO:0016233">
    <property type="term" value="P:telomere capping"/>
    <property type="evidence" value="ECO:0007669"/>
    <property type="project" value="TreeGrafter"/>
</dbReference>
<accession>A0A2U1KNP1</accession>
<evidence type="ECO:0000256" key="3">
    <source>
        <dbReference type="ARBA" id="ARBA00022895"/>
    </source>
</evidence>
<dbReference type="SMART" id="SM00976">
    <property type="entry name" value="Telo_bind"/>
    <property type="match status" value="1"/>
</dbReference>
<reference evidence="6 7" key="1">
    <citation type="journal article" date="2018" name="Mol. Plant">
        <title>The genome of Artemisia annua provides insight into the evolution of Asteraceae family and artemisinin biosynthesis.</title>
        <authorList>
            <person name="Shen Q."/>
            <person name="Zhang L."/>
            <person name="Liao Z."/>
            <person name="Wang S."/>
            <person name="Yan T."/>
            <person name="Shi P."/>
            <person name="Liu M."/>
            <person name="Fu X."/>
            <person name="Pan Q."/>
            <person name="Wang Y."/>
            <person name="Lv Z."/>
            <person name="Lu X."/>
            <person name="Zhang F."/>
            <person name="Jiang W."/>
            <person name="Ma Y."/>
            <person name="Chen M."/>
            <person name="Hao X."/>
            <person name="Li L."/>
            <person name="Tang Y."/>
            <person name="Lv G."/>
            <person name="Zhou Y."/>
            <person name="Sun X."/>
            <person name="Brodelius P.E."/>
            <person name="Rose J.K.C."/>
            <person name="Tang K."/>
        </authorList>
    </citation>
    <scope>NUCLEOTIDE SEQUENCE [LARGE SCALE GENOMIC DNA]</scope>
    <source>
        <strain evidence="7">cv. Huhao1</strain>
        <tissue evidence="6">Leaf</tissue>
    </source>
</reference>
<keyword evidence="3" id="KW-0779">Telomere</keyword>
<name>A0A2U1KNP1_ARTAN</name>
<dbReference type="OrthoDB" id="2186770at2759"/>
<dbReference type="Pfam" id="PF02765">
    <property type="entry name" value="POT1"/>
    <property type="match status" value="1"/>
</dbReference>
<dbReference type="STRING" id="35608.A0A2U1KNP1"/>
<proteinExistence type="predicted"/>
<dbReference type="GO" id="GO:0032210">
    <property type="term" value="P:regulation of telomere maintenance via telomerase"/>
    <property type="evidence" value="ECO:0007669"/>
    <property type="project" value="TreeGrafter"/>
</dbReference>
<dbReference type="CDD" id="cd04497">
    <property type="entry name" value="hPOT1_OB1_like"/>
    <property type="match status" value="1"/>
</dbReference>
<keyword evidence="7" id="KW-1185">Reference proteome</keyword>
<sequence>MSNIGNDDDDDDYQFLRIIDALHAINQKVNLVGVVAEIGIFKQSRGTVKDVNKVLVSIFFVTDYYCIETISHSLLKDHFEITVLPYLLVLSADCCCTLKIVDESHPSSGISVNFFAENFEKLPCVESAGDIIQLSRVVIKSHRLGINVVFDKKLSSFALYEGRCDSKFAPYQVSPKFHPRVQDKKFIERLRKWTASHQPETHTQPETSSSDSLSLKEIKQGNQFNLTCKVIHICEVKQGEWMLFVWDGTDAPPVNIHKKLEEEFDKPLILQLEASPLSRDIFCTFPSVGTILRMTADRCNEKLGLHLLKAGKWVQFRNINFEVRSGIWCGILLPKSRFSYLPDDDNLVLHSQRTYNERLKHKWGRMPLSTFPWPSYVTETNHDHKDVSFHTLMEVLSSREATAKFRCVVRVVATLPDRPENFRSSSCGTYRIRLTLEDPTARIHAYLYAEDAWCSEALYIYLVPIIGP</sequence>
<evidence type="ECO:0000256" key="2">
    <source>
        <dbReference type="ARBA" id="ARBA00022454"/>
    </source>
</evidence>
<dbReference type="PANTHER" id="PTHR14513">
    <property type="entry name" value="PROTECTION OF TELOMERES 1"/>
    <property type="match status" value="1"/>
</dbReference>
<keyword evidence="2" id="KW-0158">Chromosome</keyword>
<dbReference type="AlphaFoldDB" id="A0A2U1KNP1"/>
<evidence type="ECO:0000259" key="5">
    <source>
        <dbReference type="SMART" id="SM00976"/>
    </source>
</evidence>
<dbReference type="PANTHER" id="PTHR14513:SF0">
    <property type="entry name" value="PROTECTION OF TELOMERES PROTEIN 1"/>
    <property type="match status" value="1"/>
</dbReference>
<evidence type="ECO:0000256" key="4">
    <source>
        <dbReference type="ARBA" id="ARBA00023125"/>
    </source>
</evidence>
<keyword evidence="4" id="KW-0238">DNA-binding</keyword>
<dbReference type="InterPro" id="IPR011564">
    <property type="entry name" value="Telomer_end-bd_POT1/Cdc13"/>
</dbReference>
<dbReference type="GO" id="GO:0010521">
    <property type="term" value="F:telomerase inhibitor activity"/>
    <property type="evidence" value="ECO:0007669"/>
    <property type="project" value="TreeGrafter"/>
</dbReference>
<gene>
    <name evidence="6" type="ORF">CTI12_AA581760</name>
</gene>
<evidence type="ECO:0000256" key="1">
    <source>
        <dbReference type="ARBA" id="ARBA00004574"/>
    </source>
</evidence>
<dbReference type="EMBL" id="PKPP01015688">
    <property type="protein sequence ID" value="PWA38394.1"/>
    <property type="molecule type" value="Genomic_DNA"/>
</dbReference>
<organism evidence="6 7">
    <name type="scientific">Artemisia annua</name>
    <name type="common">Sweet wormwood</name>
    <dbReference type="NCBI Taxonomy" id="35608"/>
    <lineage>
        <taxon>Eukaryota</taxon>
        <taxon>Viridiplantae</taxon>
        <taxon>Streptophyta</taxon>
        <taxon>Embryophyta</taxon>
        <taxon>Tracheophyta</taxon>
        <taxon>Spermatophyta</taxon>
        <taxon>Magnoliopsida</taxon>
        <taxon>eudicotyledons</taxon>
        <taxon>Gunneridae</taxon>
        <taxon>Pentapetalae</taxon>
        <taxon>asterids</taxon>
        <taxon>campanulids</taxon>
        <taxon>Asterales</taxon>
        <taxon>Asteraceae</taxon>
        <taxon>Asteroideae</taxon>
        <taxon>Anthemideae</taxon>
        <taxon>Artemisiinae</taxon>
        <taxon>Artemisia</taxon>
    </lineage>
</organism>
<dbReference type="InterPro" id="IPR012340">
    <property type="entry name" value="NA-bd_OB-fold"/>
</dbReference>
<dbReference type="InterPro" id="IPR057620">
    <property type="entry name" value="POT1A/B-like_OB"/>
</dbReference>
<dbReference type="Pfam" id="PF25507">
    <property type="entry name" value="OB_POT1A"/>
    <property type="match status" value="1"/>
</dbReference>
<feature type="domain" description="Telomeric single stranded DNA binding POT1/Cdc13" evidence="5">
    <location>
        <begin position="69"/>
        <end position="195"/>
    </location>
</feature>
<dbReference type="SUPFAM" id="SSF50249">
    <property type="entry name" value="Nucleic acid-binding proteins"/>
    <property type="match status" value="2"/>
</dbReference>
<protein>
    <submittedName>
        <fullName evidence="6">Nucleic acid-binding, OB-fold-like protein</fullName>
    </submittedName>
</protein>
<dbReference type="Gene3D" id="2.40.50.140">
    <property type="entry name" value="Nucleic acid-binding proteins"/>
    <property type="match status" value="2"/>
</dbReference>